<comment type="catalytic activity">
    <reaction evidence="13 14 15">
        <text>protoporphyrinogen IX + 3 A = protoporphyrin IX + 3 AH2</text>
        <dbReference type="Rhea" id="RHEA:62000"/>
        <dbReference type="ChEBI" id="CHEBI:13193"/>
        <dbReference type="ChEBI" id="CHEBI:17499"/>
        <dbReference type="ChEBI" id="CHEBI:57306"/>
        <dbReference type="ChEBI" id="CHEBI:57307"/>
    </reaction>
</comment>
<dbReference type="PANTHER" id="PTHR40255">
    <property type="entry name" value="UPF0093 MEMBRANE PROTEIN SLR1790"/>
    <property type="match status" value="1"/>
</dbReference>
<evidence type="ECO:0000256" key="3">
    <source>
        <dbReference type="ARBA" id="ARBA00006501"/>
    </source>
</evidence>
<reference evidence="16 17" key="1">
    <citation type="submission" date="2020-08" db="EMBL/GenBank/DDBJ databases">
        <title>Genome sequence of Sphingomonas lutea KCTC 23642T.</title>
        <authorList>
            <person name="Hyun D.-W."/>
            <person name="Bae J.-W."/>
        </authorList>
    </citation>
    <scope>NUCLEOTIDE SEQUENCE [LARGE SCALE GENOMIC DNA]</scope>
    <source>
        <strain evidence="16 17">KCTC 23642</strain>
    </source>
</reference>
<dbReference type="KEGG" id="slut:H9L13_01510"/>
<keyword evidence="11 14" id="KW-0408">Iron</keyword>
<dbReference type="EC" id="1.3.99.-" evidence="14 15"/>
<comment type="subunit">
    <text evidence="14">Homodimer.</text>
</comment>
<name>A0A7G9SIH9_9SPHN</name>
<dbReference type="GO" id="GO:0070818">
    <property type="term" value="F:protoporphyrinogen oxidase activity"/>
    <property type="evidence" value="ECO:0007669"/>
    <property type="project" value="UniProtKB-UniRule"/>
</dbReference>
<proteinExistence type="inferred from homology"/>
<keyword evidence="7 14" id="KW-0812">Transmembrane</keyword>
<organism evidence="16 17">
    <name type="scientific">Sphingomonas lutea</name>
    <dbReference type="NCBI Taxonomy" id="1045317"/>
    <lineage>
        <taxon>Bacteria</taxon>
        <taxon>Pseudomonadati</taxon>
        <taxon>Pseudomonadota</taxon>
        <taxon>Alphaproteobacteria</taxon>
        <taxon>Sphingomonadales</taxon>
        <taxon>Sphingomonadaceae</taxon>
        <taxon>Sphingomonas</taxon>
    </lineage>
</organism>
<feature type="binding site" description="axial binding residue" evidence="14">
    <location>
        <position position="94"/>
    </location>
    <ligand>
        <name>heme</name>
        <dbReference type="ChEBI" id="CHEBI:30413"/>
    </ligand>
    <ligandPart>
        <name>Fe</name>
        <dbReference type="ChEBI" id="CHEBI:18248"/>
    </ligandPart>
</feature>
<evidence type="ECO:0000256" key="15">
    <source>
        <dbReference type="PIRNR" id="PIRNR004638"/>
    </source>
</evidence>
<evidence type="ECO:0000256" key="7">
    <source>
        <dbReference type="ARBA" id="ARBA00022692"/>
    </source>
</evidence>
<dbReference type="Pfam" id="PF03653">
    <property type="entry name" value="UPF0093"/>
    <property type="match status" value="1"/>
</dbReference>
<dbReference type="RefSeq" id="WP_187538404.1">
    <property type="nucleotide sequence ID" value="NZ_BAABJT010000001.1"/>
</dbReference>
<dbReference type="Proteomes" id="UP000515971">
    <property type="component" value="Chromosome"/>
</dbReference>
<dbReference type="AlphaFoldDB" id="A0A7G9SIH9"/>
<keyword evidence="10 14" id="KW-0560">Oxidoreductase</keyword>
<dbReference type="PANTHER" id="PTHR40255:SF1">
    <property type="entry name" value="PROTOPORPHYRINOGEN IX OXIDASE"/>
    <property type="match status" value="1"/>
</dbReference>
<evidence type="ECO:0000313" key="17">
    <source>
        <dbReference type="Proteomes" id="UP000515971"/>
    </source>
</evidence>
<sequence>MSDLTGFLGPAYLWVQAAHVTFVIFWMAGLFLLPRFYVYHQETIVGSPEDRAWIEREARVRSIILSPALVLVWILGIMLALHIDAFSQAWFHAKLALVVALSAYQGWLGSYGKKLASGQRPLSGKAVRLINEIPGIAAALIVVLVIVRPF</sequence>
<gene>
    <name evidence="16" type="ORF">H9L13_01510</name>
</gene>
<feature type="transmembrane region" description="Helical" evidence="14">
    <location>
        <begin position="129"/>
        <end position="147"/>
    </location>
</feature>
<keyword evidence="9 14" id="KW-1133">Transmembrane helix</keyword>
<comment type="pathway">
    <text evidence="2 14 15">Porphyrin-containing compound metabolism; protoporphyrin-IX biosynthesis; protoporphyrin-IX from protoporphyrinogen-IX: step 1/1.</text>
</comment>
<comment type="cofactor">
    <cofactor evidence="14 15">
        <name>heme b</name>
        <dbReference type="ChEBI" id="CHEBI:60344"/>
    </cofactor>
    <text evidence="14 15">Binds 1 heme b (iron(II)-protoporphyrin IX) group per subunit.</text>
</comment>
<feature type="binding site" description="axial binding residue" evidence="14">
    <location>
        <position position="19"/>
    </location>
    <ligand>
        <name>heme</name>
        <dbReference type="ChEBI" id="CHEBI:30413"/>
    </ligand>
    <ligandPart>
        <name>Fe</name>
        <dbReference type="ChEBI" id="CHEBI:18248"/>
    </ligandPart>
</feature>
<dbReference type="GO" id="GO:0046872">
    <property type="term" value="F:metal ion binding"/>
    <property type="evidence" value="ECO:0007669"/>
    <property type="project" value="UniProtKB-UniRule"/>
</dbReference>
<evidence type="ECO:0000256" key="4">
    <source>
        <dbReference type="ARBA" id="ARBA00017504"/>
    </source>
</evidence>
<protein>
    <recommendedName>
        <fullName evidence="4 14">Protoporphyrinogen IX oxidase</fullName>
        <shortName evidence="14">PPO</shortName>
        <ecNumber evidence="14 15">1.3.99.-</ecNumber>
    </recommendedName>
</protein>
<dbReference type="GO" id="GO:0005886">
    <property type="term" value="C:plasma membrane"/>
    <property type="evidence" value="ECO:0007669"/>
    <property type="project" value="UniProtKB-SubCell"/>
</dbReference>
<evidence type="ECO:0000256" key="14">
    <source>
        <dbReference type="HAMAP-Rule" id="MF_02239"/>
    </source>
</evidence>
<evidence type="ECO:0000256" key="5">
    <source>
        <dbReference type="ARBA" id="ARBA00022475"/>
    </source>
</evidence>
<dbReference type="GO" id="GO:0006782">
    <property type="term" value="P:protoporphyrinogen IX biosynthetic process"/>
    <property type="evidence" value="ECO:0007669"/>
    <property type="project" value="UniProtKB-UniRule"/>
</dbReference>
<keyword evidence="17" id="KW-1185">Reference proteome</keyword>
<evidence type="ECO:0000256" key="9">
    <source>
        <dbReference type="ARBA" id="ARBA00022989"/>
    </source>
</evidence>
<dbReference type="InterPro" id="IPR005265">
    <property type="entry name" value="HemJ-like"/>
</dbReference>
<keyword evidence="6 14" id="KW-0349">Heme</keyword>
<dbReference type="PIRSF" id="PIRSF004638">
    <property type="entry name" value="UCP004638"/>
    <property type="match status" value="1"/>
</dbReference>
<keyword evidence="5 14" id="KW-1003">Cell membrane</keyword>
<dbReference type="EMBL" id="CP060718">
    <property type="protein sequence ID" value="QNN67654.1"/>
    <property type="molecule type" value="Genomic_DNA"/>
</dbReference>
<dbReference type="UniPathway" id="UPA00251">
    <property type="reaction ID" value="UER00324"/>
</dbReference>
<evidence type="ECO:0000313" key="16">
    <source>
        <dbReference type="EMBL" id="QNN67654.1"/>
    </source>
</evidence>
<feature type="transmembrane region" description="Helical" evidence="14">
    <location>
        <begin position="89"/>
        <end position="108"/>
    </location>
</feature>
<dbReference type="HAMAP" id="MF_02239">
    <property type="entry name" value="HemJ"/>
    <property type="match status" value="1"/>
</dbReference>
<evidence type="ECO:0000256" key="6">
    <source>
        <dbReference type="ARBA" id="ARBA00022617"/>
    </source>
</evidence>
<evidence type="ECO:0000256" key="13">
    <source>
        <dbReference type="ARBA" id="ARBA00048390"/>
    </source>
</evidence>
<evidence type="ECO:0000256" key="2">
    <source>
        <dbReference type="ARBA" id="ARBA00005073"/>
    </source>
</evidence>
<feature type="transmembrane region" description="Helical" evidence="14">
    <location>
        <begin position="12"/>
        <end position="33"/>
    </location>
</feature>
<accession>A0A7G9SIH9</accession>
<evidence type="ECO:0000256" key="11">
    <source>
        <dbReference type="ARBA" id="ARBA00023004"/>
    </source>
</evidence>
<keyword evidence="12 14" id="KW-0472">Membrane</keyword>
<feature type="transmembrane region" description="Helical" evidence="14">
    <location>
        <begin position="63"/>
        <end position="83"/>
    </location>
</feature>
<comment type="function">
    <text evidence="14 15">Catalyzes the oxidation of protoporphyrinogen IX to protoporphyrin IX.</text>
</comment>
<comment type="similarity">
    <text evidence="3 14 15">Belongs to the HemJ family.</text>
</comment>
<comment type="subcellular location">
    <subcellularLocation>
        <location evidence="1 14">Cell membrane</location>
        <topology evidence="1 14">Multi-pass membrane protein</topology>
    </subcellularLocation>
</comment>
<evidence type="ECO:0000256" key="10">
    <source>
        <dbReference type="ARBA" id="ARBA00023002"/>
    </source>
</evidence>
<evidence type="ECO:0000256" key="1">
    <source>
        <dbReference type="ARBA" id="ARBA00004651"/>
    </source>
</evidence>
<evidence type="ECO:0000256" key="12">
    <source>
        <dbReference type="ARBA" id="ARBA00023136"/>
    </source>
</evidence>
<keyword evidence="8 14" id="KW-0479">Metal-binding</keyword>
<evidence type="ECO:0000256" key="8">
    <source>
        <dbReference type="ARBA" id="ARBA00022723"/>
    </source>
</evidence>